<name>A0A212K5E5_9BACT</name>
<reference evidence="2" key="1">
    <citation type="submission" date="2016-04" db="EMBL/GenBank/DDBJ databases">
        <authorList>
            <person name="Evans L.H."/>
            <person name="Alamgir A."/>
            <person name="Owens N."/>
            <person name="Weber N.D."/>
            <person name="Virtaneva K."/>
            <person name="Barbian K."/>
            <person name="Babar A."/>
            <person name="Rosenke K."/>
        </authorList>
    </citation>
    <scope>NUCLEOTIDE SEQUENCE</scope>
    <source>
        <strain evidence="2">86-1</strain>
    </source>
</reference>
<gene>
    <name evidence="2" type="ORF">KL86DYS1_31502</name>
</gene>
<keyword evidence="1" id="KW-0732">Signal</keyword>
<proteinExistence type="predicted"/>
<sequence length="505" mass="56951">MKDIMKKKINNILIMLLLSVLVSACEDIDVKTTTNINNDIVITTNQSKASPFVGIGPQWGGYDNVQKWIGAETLNNDDWNKLFKRVEFLRPGLIRIMASQGWNYMVDGAYDPQKSAGILFKILDFCQNQKISVMFGEWGERALDGQQVDTGWLDNATDFLDYLINTKGYTCIKYYNMCNEPAGDWSSIGGNYDLWQRTYVEILARLETKGLNSKVTVIAPDVAIWNDTSLSDWITRPIQYFGDKIGAFDIHSYPTDDQVKGGNYKKVIAAYRDLVPDNKDMIMGELGFKYNANSDLGKENLERIANDKFAGDDSQMMVYDAFYGVDVADAIIQNMDAGYNGVILWNMDDAMYDDGTDKLKRWGFWNILGEEKFESVKDEEIRPWFYPISLMCRYFPQGATIFKAQLPNKKGIQAIAAMKDGKYTIAIANSHAVSYDLNLKMDAGLTLSNANCYSYVAGDGAEFEGKTDTDGFAVPYTKETIDFSKGKTFPLTMKGYSFVLITNMD</sequence>
<dbReference type="AlphaFoldDB" id="A0A212K5E5"/>
<evidence type="ECO:0008006" key="3">
    <source>
        <dbReference type="Google" id="ProtNLM"/>
    </source>
</evidence>
<evidence type="ECO:0000256" key="1">
    <source>
        <dbReference type="SAM" id="SignalP"/>
    </source>
</evidence>
<dbReference type="EMBL" id="FLUM01000003">
    <property type="protein sequence ID" value="SBW06872.1"/>
    <property type="molecule type" value="Genomic_DNA"/>
</dbReference>
<dbReference type="PROSITE" id="PS51257">
    <property type="entry name" value="PROKAR_LIPOPROTEIN"/>
    <property type="match status" value="1"/>
</dbReference>
<dbReference type="SUPFAM" id="SSF51445">
    <property type="entry name" value="(Trans)glycosidases"/>
    <property type="match status" value="1"/>
</dbReference>
<dbReference type="InterPro" id="IPR017853">
    <property type="entry name" value="GH"/>
</dbReference>
<feature type="signal peptide" evidence="1">
    <location>
        <begin position="1"/>
        <end position="24"/>
    </location>
</feature>
<feature type="chain" id="PRO_5012668216" description="Glycoside hydrolase family 5 domain-containing protein" evidence="1">
    <location>
        <begin position="25"/>
        <end position="505"/>
    </location>
</feature>
<evidence type="ECO:0000313" key="2">
    <source>
        <dbReference type="EMBL" id="SBW06872.1"/>
    </source>
</evidence>
<accession>A0A212K5E5</accession>
<protein>
    <recommendedName>
        <fullName evidence="3">Glycoside hydrolase family 5 domain-containing protein</fullName>
    </recommendedName>
</protein>
<dbReference type="Gene3D" id="3.20.20.80">
    <property type="entry name" value="Glycosidases"/>
    <property type="match status" value="1"/>
</dbReference>
<organism evidence="2">
    <name type="scientific">uncultured Dysgonomonas sp</name>
    <dbReference type="NCBI Taxonomy" id="206096"/>
    <lineage>
        <taxon>Bacteria</taxon>
        <taxon>Pseudomonadati</taxon>
        <taxon>Bacteroidota</taxon>
        <taxon>Bacteroidia</taxon>
        <taxon>Bacteroidales</taxon>
        <taxon>Dysgonomonadaceae</taxon>
        <taxon>Dysgonomonas</taxon>
        <taxon>environmental samples</taxon>
    </lineage>
</organism>